<dbReference type="EMBL" id="LT629763">
    <property type="protein sequence ID" value="SDS61762.1"/>
    <property type="molecule type" value="Genomic_DNA"/>
</dbReference>
<evidence type="ECO:0000256" key="1">
    <source>
        <dbReference type="SAM" id="Phobius"/>
    </source>
</evidence>
<dbReference type="Proteomes" id="UP000243413">
    <property type="component" value="Chromosome I"/>
</dbReference>
<dbReference type="STRING" id="472181.SAMN05216271_2316"/>
<feature type="transmembrane region" description="Helical" evidence="1">
    <location>
        <begin position="132"/>
        <end position="162"/>
    </location>
</feature>
<gene>
    <name evidence="2" type="ORF">SAMN05216271_2316</name>
</gene>
<evidence type="ECO:0000313" key="3">
    <source>
        <dbReference type="Proteomes" id="UP000243413"/>
    </source>
</evidence>
<feature type="transmembrane region" description="Helical" evidence="1">
    <location>
        <begin position="60"/>
        <end position="87"/>
    </location>
</feature>
<dbReference type="OrthoDB" id="3422146at2"/>
<dbReference type="Gene3D" id="1.10.287.70">
    <property type="match status" value="1"/>
</dbReference>
<keyword evidence="1" id="KW-0812">Transmembrane</keyword>
<reference evidence="3" key="1">
    <citation type="submission" date="2016-10" db="EMBL/GenBank/DDBJ databases">
        <authorList>
            <person name="Varghese N."/>
            <person name="Submissions S."/>
        </authorList>
    </citation>
    <scope>NUCLEOTIDE SEQUENCE [LARGE SCALE GENOMIC DNA]</scope>
    <source>
        <strain evidence="3">JCM 14963</strain>
    </source>
</reference>
<keyword evidence="1" id="KW-0472">Membrane</keyword>
<keyword evidence="1" id="KW-1133">Transmembrane helix</keyword>
<dbReference type="AlphaFoldDB" id="A0A1H1TNM6"/>
<evidence type="ECO:0008006" key="4">
    <source>
        <dbReference type="Google" id="ProtNLM"/>
    </source>
</evidence>
<dbReference type="SUPFAM" id="SSF81324">
    <property type="entry name" value="Voltage-gated potassium channels"/>
    <property type="match status" value="1"/>
</dbReference>
<protein>
    <recommendedName>
        <fullName evidence="4">Two pore domain potassium channel family protein</fullName>
    </recommendedName>
</protein>
<accession>A0A1H1TNM6</accession>
<organism evidence="2 3">
    <name type="scientific">Halopseudomonas sabulinigri</name>
    <dbReference type="NCBI Taxonomy" id="472181"/>
    <lineage>
        <taxon>Bacteria</taxon>
        <taxon>Pseudomonadati</taxon>
        <taxon>Pseudomonadota</taxon>
        <taxon>Gammaproteobacteria</taxon>
        <taxon>Pseudomonadales</taxon>
        <taxon>Pseudomonadaceae</taxon>
        <taxon>Halopseudomonas</taxon>
    </lineage>
</organism>
<feature type="transmembrane region" description="Helical" evidence="1">
    <location>
        <begin position="6"/>
        <end position="30"/>
    </location>
</feature>
<proteinExistence type="predicted"/>
<dbReference type="RefSeq" id="WP_092286783.1">
    <property type="nucleotide sequence ID" value="NZ_LT629763.1"/>
</dbReference>
<name>A0A1H1TNM6_9GAMM</name>
<sequence>MTIVDILVALFGLLLILFTLFDALVTILGLQGGGPGTTFVTQKIWRVLLMLHRRKPQHRLLTVCGPALMVLVVLLWYAMLYLGWFLVFNSVSGAVVNDSTTIFASDLQTLYFTGVTISGLGYGDFTARGFPWTLYATLAVSTGTLLTSLGLSYIIAVVPVALERKQIALKLNTLAAKPDELIRQLNSKENVDYVWQYLFSIQSDGTDFSSKYGAYPVVTYFHALRVDSVFSLAYLNSADILFYIANHPDPSLRPAAPAVQALRNIISAHTDNLQHVIEGGKSGVYAETANGALPEYLENLSQDQGYSRQLYTAQRRQLVTACIYDGWWDKPRR</sequence>
<evidence type="ECO:0000313" key="2">
    <source>
        <dbReference type="EMBL" id="SDS61762.1"/>
    </source>
</evidence>